<accession>A0A2S9T4G4</accession>
<dbReference type="RefSeq" id="WP_105915975.1">
    <property type="nucleotide sequence ID" value="NZ_NXGE01000007.1"/>
</dbReference>
<organism evidence="1 2">
    <name type="scientific">Aliarcobacter cryaerophilus</name>
    <dbReference type="NCBI Taxonomy" id="28198"/>
    <lineage>
        <taxon>Bacteria</taxon>
        <taxon>Pseudomonadati</taxon>
        <taxon>Campylobacterota</taxon>
        <taxon>Epsilonproteobacteria</taxon>
        <taxon>Campylobacterales</taxon>
        <taxon>Arcobacteraceae</taxon>
        <taxon>Aliarcobacter</taxon>
    </lineage>
</organism>
<reference evidence="1 2" key="1">
    <citation type="submission" date="2017-09" db="EMBL/GenBank/DDBJ databases">
        <title>Reassesment of A. cryaerophilus.</title>
        <authorList>
            <person name="Perez-Cataluna A."/>
            <person name="Collado L."/>
            <person name="Salgado O."/>
            <person name="Lefinanco V."/>
            <person name="Figueras M.J."/>
        </authorList>
    </citation>
    <scope>NUCLEOTIDE SEQUENCE [LARGE SCALE GENOMIC DNA]</scope>
    <source>
        <strain evidence="1 2">LMG 10210</strain>
    </source>
</reference>
<dbReference type="SUPFAM" id="SSF52540">
    <property type="entry name" value="P-loop containing nucleoside triphosphate hydrolases"/>
    <property type="match status" value="1"/>
</dbReference>
<protein>
    <submittedName>
        <fullName evidence="1">Uncharacterized protein</fullName>
    </submittedName>
</protein>
<evidence type="ECO:0000313" key="2">
    <source>
        <dbReference type="Proteomes" id="UP000238281"/>
    </source>
</evidence>
<dbReference type="Proteomes" id="UP000238281">
    <property type="component" value="Unassembled WGS sequence"/>
</dbReference>
<gene>
    <name evidence="1" type="ORF">CJ673_09650</name>
</gene>
<sequence>MSDIVSQVQKIKNRWKTNDKLQQELNELRELKTKWFLTDEDKKIIDKRLNDINNQLGIPKNCIEYSVSDISNALPKEMIIDKLLGRSSITLLIGNTGCGKTKLAHFIFKNLLSTNDNIFVRYIDMDNPIENLNSYKIHEIKEKYGERFKYFGKRNPEYDFNMVIEAENVILSVIEEQIEHPERIYLLIEDNLKNIARKNRKGFIDTNYLWKLEKKFQASSGTTIVLHHFNKAGIYADTSDILNFCDAAFNVSYNDQTSSIIIEPDKQSRYRLEKKAFSVDTETQEIIEEIEYSSAKMSNEEIKIINEIKYLLTECGDFNQSELEKELKLVRTSIGMGEKKFRIILKKYSGLMWENYRGENNALIFTTIKDKQKNQPNLPNNDIQGK</sequence>
<proteinExistence type="predicted"/>
<evidence type="ECO:0000313" key="1">
    <source>
        <dbReference type="EMBL" id="PRM93727.1"/>
    </source>
</evidence>
<name>A0A2S9T4G4_9BACT</name>
<dbReference type="AlphaFoldDB" id="A0A2S9T4G4"/>
<dbReference type="EMBL" id="NXGE01000007">
    <property type="protein sequence ID" value="PRM93727.1"/>
    <property type="molecule type" value="Genomic_DNA"/>
</dbReference>
<dbReference type="InterPro" id="IPR027417">
    <property type="entry name" value="P-loop_NTPase"/>
</dbReference>
<dbReference type="Gene3D" id="3.40.50.300">
    <property type="entry name" value="P-loop containing nucleotide triphosphate hydrolases"/>
    <property type="match status" value="1"/>
</dbReference>
<comment type="caution">
    <text evidence="1">The sequence shown here is derived from an EMBL/GenBank/DDBJ whole genome shotgun (WGS) entry which is preliminary data.</text>
</comment>